<evidence type="ECO:0000256" key="4">
    <source>
        <dbReference type="ARBA" id="ARBA00022695"/>
    </source>
</evidence>
<keyword evidence="5" id="KW-0479">Metal-binding</keyword>
<dbReference type="KEGG" id="mlr:MELLADRAFT_87524"/>
<gene>
    <name evidence="10" type="ORF">MELLADRAFT_87524</name>
</gene>
<dbReference type="eggNOG" id="KOG2542">
    <property type="taxonomic scope" value="Eukaryota"/>
</dbReference>
<keyword evidence="7" id="KW-0067">ATP-binding</keyword>
<organism evidence="11">
    <name type="scientific">Melampsora larici-populina (strain 98AG31 / pathotype 3-4-7)</name>
    <name type="common">Poplar leaf rust fungus</name>
    <dbReference type="NCBI Taxonomy" id="747676"/>
    <lineage>
        <taxon>Eukaryota</taxon>
        <taxon>Fungi</taxon>
        <taxon>Dikarya</taxon>
        <taxon>Basidiomycota</taxon>
        <taxon>Pucciniomycotina</taxon>
        <taxon>Pucciniomycetes</taxon>
        <taxon>Pucciniales</taxon>
        <taxon>Melampsoraceae</taxon>
        <taxon>Melampsora</taxon>
    </lineage>
</organism>
<dbReference type="GO" id="GO:0005739">
    <property type="term" value="C:mitochondrion"/>
    <property type="evidence" value="ECO:0007669"/>
    <property type="project" value="TreeGrafter"/>
</dbReference>
<keyword evidence="4" id="KW-0548">Nucleotidyltransferase</keyword>
<dbReference type="GO" id="GO:0070733">
    <property type="term" value="F:AMPylase activity"/>
    <property type="evidence" value="ECO:0007669"/>
    <property type="project" value="TreeGrafter"/>
</dbReference>
<keyword evidence="3" id="KW-0808">Transferase</keyword>
<dbReference type="RefSeq" id="XP_007410662.1">
    <property type="nucleotide sequence ID" value="XM_007410600.1"/>
</dbReference>
<dbReference type="STRING" id="747676.F4RNN0"/>
<evidence type="ECO:0000256" key="8">
    <source>
        <dbReference type="ARBA" id="ARBA00022842"/>
    </source>
</evidence>
<evidence type="ECO:0000256" key="9">
    <source>
        <dbReference type="ARBA" id="ARBA00031547"/>
    </source>
</evidence>
<dbReference type="GeneID" id="18934547"/>
<comment type="cofactor">
    <cofactor evidence="1">
        <name>Mg(2+)</name>
        <dbReference type="ChEBI" id="CHEBI:18420"/>
    </cofactor>
</comment>
<dbReference type="VEuPathDB" id="FungiDB:MELLADRAFT_87524"/>
<evidence type="ECO:0000256" key="3">
    <source>
        <dbReference type="ARBA" id="ARBA00022679"/>
    </source>
</evidence>
<comment type="similarity">
    <text evidence="2">Belongs to the SELO family.</text>
</comment>
<evidence type="ECO:0000256" key="2">
    <source>
        <dbReference type="ARBA" id="ARBA00009747"/>
    </source>
</evidence>
<evidence type="ECO:0000313" key="11">
    <source>
        <dbReference type="Proteomes" id="UP000001072"/>
    </source>
</evidence>
<keyword evidence="8" id="KW-0460">Magnesium</keyword>
<dbReference type="OrthoDB" id="10254721at2759"/>
<evidence type="ECO:0000313" key="10">
    <source>
        <dbReference type="EMBL" id="EGG06011.1"/>
    </source>
</evidence>
<dbReference type="InterPro" id="IPR003846">
    <property type="entry name" value="SelO"/>
</dbReference>
<dbReference type="FunCoup" id="F4RNN0">
    <property type="interactions" value="51"/>
</dbReference>
<evidence type="ECO:0000256" key="5">
    <source>
        <dbReference type="ARBA" id="ARBA00022723"/>
    </source>
</evidence>
<dbReference type="InParanoid" id="F4RNN0"/>
<dbReference type="Proteomes" id="UP000001072">
    <property type="component" value="Unassembled WGS sequence"/>
</dbReference>
<dbReference type="PANTHER" id="PTHR32057:SF14">
    <property type="entry name" value="PROTEIN ADENYLYLTRANSFERASE SELO, MITOCHONDRIAL"/>
    <property type="match status" value="1"/>
</dbReference>
<dbReference type="AlphaFoldDB" id="F4RNN0"/>
<evidence type="ECO:0000256" key="6">
    <source>
        <dbReference type="ARBA" id="ARBA00022741"/>
    </source>
</evidence>
<protein>
    <recommendedName>
        <fullName evidence="9">Selenoprotein O</fullName>
    </recommendedName>
</protein>
<evidence type="ECO:0000256" key="7">
    <source>
        <dbReference type="ARBA" id="ARBA00022840"/>
    </source>
</evidence>
<reference evidence="11" key="1">
    <citation type="journal article" date="2011" name="Proc. Natl. Acad. Sci. U.S.A.">
        <title>Obligate biotrophy features unraveled by the genomic analysis of rust fungi.</title>
        <authorList>
            <person name="Duplessis S."/>
            <person name="Cuomo C.A."/>
            <person name="Lin Y.-C."/>
            <person name="Aerts A."/>
            <person name="Tisserant E."/>
            <person name="Veneault-Fourrey C."/>
            <person name="Joly D.L."/>
            <person name="Hacquard S."/>
            <person name="Amselem J."/>
            <person name="Cantarel B.L."/>
            <person name="Chiu R."/>
            <person name="Coutinho P.M."/>
            <person name="Feau N."/>
            <person name="Field M."/>
            <person name="Frey P."/>
            <person name="Gelhaye E."/>
            <person name="Goldberg J."/>
            <person name="Grabherr M.G."/>
            <person name="Kodira C.D."/>
            <person name="Kohler A."/>
            <person name="Kuees U."/>
            <person name="Lindquist E.A."/>
            <person name="Lucas S.M."/>
            <person name="Mago R."/>
            <person name="Mauceli E."/>
            <person name="Morin E."/>
            <person name="Murat C."/>
            <person name="Pangilinan J.L."/>
            <person name="Park R."/>
            <person name="Pearson M."/>
            <person name="Quesneville H."/>
            <person name="Rouhier N."/>
            <person name="Sakthikumar S."/>
            <person name="Salamov A.A."/>
            <person name="Schmutz J."/>
            <person name="Selles B."/>
            <person name="Shapiro H."/>
            <person name="Tanguay P."/>
            <person name="Tuskan G.A."/>
            <person name="Henrissat B."/>
            <person name="Van de Peer Y."/>
            <person name="Rouze P."/>
            <person name="Ellis J.G."/>
            <person name="Dodds P.N."/>
            <person name="Schein J.E."/>
            <person name="Zhong S."/>
            <person name="Hamelin R.C."/>
            <person name="Grigoriev I.V."/>
            <person name="Szabo L.J."/>
            <person name="Martin F."/>
        </authorList>
    </citation>
    <scope>NUCLEOTIDE SEQUENCE [LARGE SCALE GENOMIC DNA]</scope>
    <source>
        <strain evidence="11">98AG31 / pathotype 3-4-7</strain>
    </source>
</reference>
<keyword evidence="6" id="KW-0547">Nucleotide-binding</keyword>
<dbReference type="Pfam" id="PF02696">
    <property type="entry name" value="SelO"/>
    <property type="match status" value="1"/>
</dbReference>
<evidence type="ECO:0000256" key="1">
    <source>
        <dbReference type="ARBA" id="ARBA00001946"/>
    </source>
</evidence>
<dbReference type="EMBL" id="GL883110">
    <property type="protein sequence ID" value="EGG06011.1"/>
    <property type="molecule type" value="Genomic_DNA"/>
</dbReference>
<dbReference type="GO" id="GO:0046872">
    <property type="term" value="F:metal ion binding"/>
    <property type="evidence" value="ECO:0007669"/>
    <property type="project" value="UniProtKB-KW"/>
</dbReference>
<dbReference type="GO" id="GO:0005524">
    <property type="term" value="F:ATP binding"/>
    <property type="evidence" value="ECO:0007669"/>
    <property type="project" value="UniProtKB-KW"/>
</dbReference>
<name>F4RNN0_MELLP</name>
<keyword evidence="11" id="KW-1185">Reference proteome</keyword>
<accession>F4RNN0</accession>
<dbReference type="PANTHER" id="PTHR32057">
    <property type="entry name" value="PROTEIN ADENYLYLTRANSFERASE SELO, MITOCHONDRIAL"/>
    <property type="match status" value="1"/>
</dbReference>
<proteinExistence type="inferred from homology"/>
<sequence length="693" mass="79252">MKQLSNRSILNLPISTSIIHYLSSDPIVPSISKLFSIHQSNNSTSIKPSNLRRSRQVNATFSFVTPLPISFPYQIPQTYLNPQSKPESVSLDEIESYLSQFEPNPNHPIQTKITSNSHESLTPLGFTSQARQTLFQSLSPELLSLSYKSIQDCLPNLIIGINESSEERIELIKVLSGEIVLGRLPETVDRSSKPSHLTEVEDQDLIKQKGFGPWSLAYAGHQFGFFAGQLGDGRAISILSTPTTESILNQAFNLTTVPSTHQIKPKIELQLKGAGRTPFSRFADGLAVLRSSIREYLGTEFSHSLYGFPTSRSMSLISLSNLQVQRESMESGAIVSRLAPSWIRIGNFELFRFREDWKKLMDLIRFVGVQVFGFSKDQPDLGLKVFKEIMIRNAMMVAAWQAWGFMHGVINTDNVSILGITIDFGPYAFMDIYDPNHICNKSDENGRYDFKSQPEMIKFSLKKLGESLNEWIGFETLQKDDLEKKEFVELMKDDLEFRKKVKEIGQVEVLKVLDGFDEIYLHQYDSIMIKRLGLEELKPTDHKEIIKPLLDLMKDKLDYSNTIKKLNHLPNLEKPNAIETETELTTYITELSTPPFSNPNQNQNPQEDFKRWKDWIHNFIKRKQENHSIDVNDLNPKFILRQWILEEIIQDPKLINLILGLINGEIDESDPRVQRFLEVGDRKWIGFQCSCSS</sequence>
<dbReference type="HOGENOM" id="CLU_010245_2_0_1"/>